<keyword evidence="4" id="KW-1185">Reference proteome</keyword>
<evidence type="ECO:0000313" key="3">
    <source>
        <dbReference type="EMBL" id="MXP64718.1"/>
    </source>
</evidence>
<evidence type="ECO:0000259" key="2">
    <source>
        <dbReference type="Pfam" id="PF13369"/>
    </source>
</evidence>
<dbReference type="EMBL" id="SNVJ01000013">
    <property type="protein sequence ID" value="MXP64718.1"/>
    <property type="molecule type" value="Genomic_DNA"/>
</dbReference>
<feature type="domain" description="Protein SirB1 N-terminal" evidence="2">
    <location>
        <begin position="50"/>
        <end position="202"/>
    </location>
</feature>
<name>A0A845BDA2_9PROT</name>
<dbReference type="SUPFAM" id="SSF48452">
    <property type="entry name" value="TPR-like"/>
    <property type="match status" value="1"/>
</dbReference>
<dbReference type="InterPro" id="IPR011990">
    <property type="entry name" value="TPR-like_helical_dom_sf"/>
</dbReference>
<evidence type="ECO:0000313" key="4">
    <source>
        <dbReference type="Proteomes" id="UP000460715"/>
    </source>
</evidence>
<dbReference type="Proteomes" id="UP000460715">
    <property type="component" value="Unassembled WGS sequence"/>
</dbReference>
<dbReference type="OrthoDB" id="232498at2"/>
<dbReference type="Pfam" id="PF13371">
    <property type="entry name" value="TPR_9"/>
    <property type="match status" value="1"/>
</dbReference>
<protein>
    <submittedName>
        <fullName evidence="3">Tetratricopeptide repeat protein</fullName>
    </submittedName>
</protein>
<evidence type="ECO:0000256" key="1">
    <source>
        <dbReference type="ARBA" id="ARBA00007100"/>
    </source>
</evidence>
<dbReference type="AlphaFoldDB" id="A0A845BDA2"/>
<dbReference type="Gene3D" id="1.25.40.10">
    <property type="entry name" value="Tetratricopeptide repeat domain"/>
    <property type="match status" value="1"/>
</dbReference>
<comment type="similarity">
    <text evidence="1">Belongs to the UPF0162 family.</text>
</comment>
<gene>
    <name evidence="3" type="ORF">E0493_15300</name>
</gene>
<sequence length="284" mass="30475">MTETTSEAEARAALEAAGRLPEAELDLASVALQFARIDAPEADWGAAAQHLSELARATVTAAAADPAADAGDGLRRTAVLRRVMQDQFGYAGDTETYEAPENANLVRVVERRRGLPVALGILWLHAAEAAGWGASGLDFPGHFLLGIEGSHGAAVVDPFQLGRPLEAPELRALLKGVQGPQAELRPEFLTPVGKRAVLLRLQNNIKLRRLRAGNLQGALVCTQDMLRLAPDTAALWREAALMNQRLDRIGAALACLDRFLELVPGGEAAERARVMAAELRQRLH</sequence>
<comment type="caution">
    <text evidence="3">The sequence shown here is derived from an EMBL/GenBank/DDBJ whole genome shotgun (WGS) entry which is preliminary data.</text>
</comment>
<dbReference type="InterPro" id="IPR032698">
    <property type="entry name" value="SirB1_N"/>
</dbReference>
<dbReference type="Pfam" id="PF13369">
    <property type="entry name" value="Transglut_core2"/>
    <property type="match status" value="1"/>
</dbReference>
<proteinExistence type="inferred from homology"/>
<organism evidence="3 4">
    <name type="scientific">Teichococcus coralli</name>
    <dbReference type="NCBI Taxonomy" id="2545983"/>
    <lineage>
        <taxon>Bacteria</taxon>
        <taxon>Pseudomonadati</taxon>
        <taxon>Pseudomonadota</taxon>
        <taxon>Alphaproteobacteria</taxon>
        <taxon>Acetobacterales</taxon>
        <taxon>Roseomonadaceae</taxon>
        <taxon>Roseomonas</taxon>
    </lineage>
</organism>
<dbReference type="RefSeq" id="WP_160938122.1">
    <property type="nucleotide sequence ID" value="NZ_SNVJ01000013.1"/>
</dbReference>
<reference evidence="3 4" key="1">
    <citation type="submission" date="2019-03" db="EMBL/GenBank/DDBJ databases">
        <title>Roseomonas sp. a novel Roseomonas species isolated from Sea whip Gorgonian.</title>
        <authorList>
            <person name="Li F."/>
            <person name="Pan X."/>
            <person name="Huang S."/>
            <person name="Li Z."/>
            <person name="Meng B."/>
        </authorList>
    </citation>
    <scope>NUCLEOTIDE SEQUENCE [LARGE SCALE GENOMIC DNA]</scope>
    <source>
        <strain evidence="3 4">M0104</strain>
    </source>
</reference>
<accession>A0A845BDA2</accession>